<organism evidence="3 4">
    <name type="scientific">Aminipila luticellarii</name>
    <dbReference type="NCBI Taxonomy" id="2507160"/>
    <lineage>
        <taxon>Bacteria</taxon>
        <taxon>Bacillati</taxon>
        <taxon>Bacillota</taxon>
        <taxon>Clostridia</taxon>
        <taxon>Peptostreptococcales</taxon>
        <taxon>Anaerovoracaceae</taxon>
        <taxon>Aminipila</taxon>
    </lineage>
</organism>
<evidence type="ECO:0000313" key="4">
    <source>
        <dbReference type="Proteomes" id="UP000287601"/>
    </source>
</evidence>
<dbReference type="Pfam" id="PF03551">
    <property type="entry name" value="PadR"/>
    <property type="match status" value="1"/>
</dbReference>
<dbReference type="InterPro" id="IPR036388">
    <property type="entry name" value="WH-like_DNA-bd_sf"/>
</dbReference>
<evidence type="ECO:0000259" key="2">
    <source>
        <dbReference type="Pfam" id="PF03551"/>
    </source>
</evidence>
<proteinExistence type="predicted"/>
<dbReference type="PANTHER" id="PTHR33169">
    <property type="entry name" value="PADR-FAMILY TRANSCRIPTIONAL REGULATOR"/>
    <property type="match status" value="1"/>
</dbReference>
<reference evidence="3 4" key="1">
    <citation type="submission" date="2019-01" db="EMBL/GenBank/DDBJ databases">
        <title>Draft genomes of a novel of Aminipila strains.</title>
        <authorList>
            <person name="Ma S."/>
        </authorList>
    </citation>
    <scope>NUCLEOTIDE SEQUENCE [LARGE SCALE GENOMIC DNA]</scope>
    <source>
        <strain evidence="4">JN-39</strain>
    </source>
</reference>
<dbReference type="SUPFAM" id="SSF46785">
    <property type="entry name" value="Winged helix' DNA-binding domain"/>
    <property type="match status" value="1"/>
</dbReference>
<sequence>MAREQLKTLTEPMYYILLSLIRENHGYGIMQRISQLTEGRVTVGAGTLYTLLGRFEKEKIIIQVAEENRRKIYKLSEKGQNILKEEFERLNKMVRDGQKFMDYEGTRPDPPEDNTGTGISMPVNETADQQAAAPAGGKDRETPRGDGQPEKGFGTGNLRKGAFFPV</sequence>
<dbReference type="KEGG" id="amij:EQM06_00665"/>
<protein>
    <recommendedName>
        <fullName evidence="2">Transcription regulator PadR N-terminal domain-containing protein</fullName>
    </recommendedName>
</protein>
<accession>A0A410PSB3</accession>
<dbReference type="Gene3D" id="1.10.10.10">
    <property type="entry name" value="Winged helix-like DNA-binding domain superfamily/Winged helix DNA-binding domain"/>
    <property type="match status" value="1"/>
</dbReference>
<dbReference type="OrthoDB" id="9814826at2"/>
<dbReference type="EMBL" id="CP035281">
    <property type="protein sequence ID" value="QAT41852.1"/>
    <property type="molecule type" value="Genomic_DNA"/>
</dbReference>
<dbReference type="RefSeq" id="WP_128744506.1">
    <property type="nucleotide sequence ID" value="NZ_CP035281.1"/>
</dbReference>
<dbReference type="InterPro" id="IPR005149">
    <property type="entry name" value="Tscrpt_reg_PadR_N"/>
</dbReference>
<dbReference type="AlphaFoldDB" id="A0A410PSB3"/>
<gene>
    <name evidence="3" type="ORF">EQM06_00665</name>
</gene>
<feature type="region of interest" description="Disordered" evidence="1">
    <location>
        <begin position="99"/>
        <end position="166"/>
    </location>
</feature>
<feature type="compositionally biased region" description="Basic and acidic residues" evidence="1">
    <location>
        <begin position="99"/>
        <end position="110"/>
    </location>
</feature>
<dbReference type="InterPro" id="IPR052509">
    <property type="entry name" value="Metal_resp_DNA-bind_regulator"/>
</dbReference>
<evidence type="ECO:0000313" key="3">
    <source>
        <dbReference type="EMBL" id="QAT41852.1"/>
    </source>
</evidence>
<evidence type="ECO:0000256" key="1">
    <source>
        <dbReference type="SAM" id="MobiDB-lite"/>
    </source>
</evidence>
<keyword evidence="4" id="KW-1185">Reference proteome</keyword>
<feature type="compositionally biased region" description="Basic and acidic residues" evidence="1">
    <location>
        <begin position="137"/>
        <end position="149"/>
    </location>
</feature>
<name>A0A410PSB3_9FIRM</name>
<dbReference type="PANTHER" id="PTHR33169:SF13">
    <property type="entry name" value="PADR-FAMILY TRANSCRIPTIONAL REGULATOR"/>
    <property type="match status" value="1"/>
</dbReference>
<dbReference type="InterPro" id="IPR036390">
    <property type="entry name" value="WH_DNA-bd_sf"/>
</dbReference>
<feature type="domain" description="Transcription regulator PadR N-terminal" evidence="2">
    <location>
        <begin position="18"/>
        <end position="84"/>
    </location>
</feature>
<dbReference type="Proteomes" id="UP000287601">
    <property type="component" value="Chromosome"/>
</dbReference>